<proteinExistence type="predicted"/>
<feature type="transmembrane region" description="Helical" evidence="2">
    <location>
        <begin position="323"/>
        <end position="345"/>
    </location>
</feature>
<dbReference type="EMBL" id="OV170226">
    <property type="protein sequence ID" value="CAH0727275.1"/>
    <property type="molecule type" value="Genomic_DNA"/>
</dbReference>
<feature type="compositionally biased region" description="Basic and acidic residues" evidence="1">
    <location>
        <begin position="117"/>
        <end position="136"/>
    </location>
</feature>
<evidence type="ECO:0000313" key="3">
    <source>
        <dbReference type="EMBL" id="CAH0727275.1"/>
    </source>
</evidence>
<feature type="compositionally biased region" description="Basic and acidic residues" evidence="1">
    <location>
        <begin position="177"/>
        <end position="186"/>
    </location>
</feature>
<sequence length="354" mass="40385">MMTIVKLNTLSTNDKVYYKKEIITIVEFLLLQILIIVLLIKAASCSEISKVLGERVNYNITKLYPVKNITYHVKENDNVVSEQKLDQDNKILERNVNNKVDIKSSKHSSEYNSEESNEMKNNLESELGEKDVKSEPRNLKVNKTTWTIDAAYDSSKIKENDDHKNKTYKDSNSSFKNETKGKEFKPSPHLGSFYEEGTFIIPPHSTEESFFPFDKPSSGFTSFPKDFIQLQYKKPLDAYPPHIHSQYNFENNIPSKEHFETGLEARPTVETPVNIPAGGLYQRPDLFKEKPGTDGDDANFGLEFNDEKNVAIKQRRVNPWKSVLNFVTALIPVGIIISALTPSIITLENVDNNQ</sequence>
<feature type="compositionally biased region" description="Basic and acidic residues" evidence="1">
    <location>
        <begin position="159"/>
        <end position="169"/>
    </location>
</feature>
<gene>
    <name evidence="3" type="ORF">BINO364_LOCUS12643</name>
</gene>
<accession>A0A8J9YHW0</accession>
<reference evidence="3" key="1">
    <citation type="submission" date="2021-12" db="EMBL/GenBank/DDBJ databases">
        <authorList>
            <person name="Martin H S."/>
        </authorList>
    </citation>
    <scope>NUCLEOTIDE SEQUENCE</scope>
</reference>
<evidence type="ECO:0000313" key="4">
    <source>
        <dbReference type="Proteomes" id="UP000838878"/>
    </source>
</evidence>
<evidence type="ECO:0000256" key="2">
    <source>
        <dbReference type="SAM" id="Phobius"/>
    </source>
</evidence>
<organism evidence="3 4">
    <name type="scientific">Brenthis ino</name>
    <name type="common">lesser marbled fritillary</name>
    <dbReference type="NCBI Taxonomy" id="405034"/>
    <lineage>
        <taxon>Eukaryota</taxon>
        <taxon>Metazoa</taxon>
        <taxon>Ecdysozoa</taxon>
        <taxon>Arthropoda</taxon>
        <taxon>Hexapoda</taxon>
        <taxon>Insecta</taxon>
        <taxon>Pterygota</taxon>
        <taxon>Neoptera</taxon>
        <taxon>Endopterygota</taxon>
        <taxon>Lepidoptera</taxon>
        <taxon>Glossata</taxon>
        <taxon>Ditrysia</taxon>
        <taxon>Papilionoidea</taxon>
        <taxon>Nymphalidae</taxon>
        <taxon>Heliconiinae</taxon>
        <taxon>Argynnini</taxon>
        <taxon>Brenthis</taxon>
    </lineage>
</organism>
<keyword evidence="2" id="KW-0812">Transmembrane</keyword>
<keyword evidence="2" id="KW-0472">Membrane</keyword>
<evidence type="ECO:0000256" key="1">
    <source>
        <dbReference type="SAM" id="MobiDB-lite"/>
    </source>
</evidence>
<feature type="transmembrane region" description="Helical" evidence="2">
    <location>
        <begin position="22"/>
        <end position="40"/>
    </location>
</feature>
<dbReference type="OrthoDB" id="6372754at2759"/>
<keyword evidence="2" id="KW-1133">Transmembrane helix</keyword>
<name>A0A8J9YHW0_9NEOP</name>
<dbReference type="Proteomes" id="UP000838878">
    <property type="component" value="Chromosome 6"/>
</dbReference>
<feature type="region of interest" description="Disordered" evidence="1">
    <location>
        <begin position="102"/>
        <end position="136"/>
    </location>
</feature>
<dbReference type="AlphaFoldDB" id="A0A8J9YHW0"/>
<keyword evidence="4" id="KW-1185">Reference proteome</keyword>
<feature type="region of interest" description="Disordered" evidence="1">
    <location>
        <begin position="159"/>
        <end position="190"/>
    </location>
</feature>
<protein>
    <submittedName>
        <fullName evidence="3">Uncharacterized protein</fullName>
    </submittedName>
</protein>
<feature type="non-terminal residue" evidence="3">
    <location>
        <position position="354"/>
    </location>
</feature>